<protein>
    <recommendedName>
        <fullName evidence="3">DUF1735 domain-containing protein</fullName>
    </recommendedName>
</protein>
<dbReference type="RefSeq" id="WP_094413576.1">
    <property type="nucleotide sequence ID" value="NZ_NOXV01000227.1"/>
</dbReference>
<gene>
    <name evidence="1" type="ORF">CHU92_05930</name>
</gene>
<dbReference type="PROSITE" id="PS51257">
    <property type="entry name" value="PROKAR_LIPOPROTEIN"/>
    <property type="match status" value="1"/>
</dbReference>
<comment type="caution">
    <text evidence="1">The sequence shown here is derived from an EMBL/GenBank/DDBJ whole genome shotgun (WGS) entry which is preliminary data.</text>
</comment>
<evidence type="ECO:0000313" key="2">
    <source>
        <dbReference type="Proteomes" id="UP000216605"/>
    </source>
</evidence>
<keyword evidence="2" id="KW-1185">Reference proteome</keyword>
<dbReference type="OrthoDB" id="1340558at2"/>
<evidence type="ECO:0000313" key="1">
    <source>
        <dbReference type="EMBL" id="OYQ38248.1"/>
    </source>
</evidence>
<dbReference type="AlphaFoldDB" id="A0A255Z9U6"/>
<organism evidence="1 2">
    <name type="scientific">Flavobacterium cyanobacteriorum</name>
    <dbReference type="NCBI Taxonomy" id="2022802"/>
    <lineage>
        <taxon>Bacteria</taxon>
        <taxon>Pseudomonadati</taxon>
        <taxon>Bacteroidota</taxon>
        <taxon>Flavobacteriia</taxon>
        <taxon>Flavobacteriales</taxon>
        <taxon>Flavobacteriaceae</taxon>
        <taxon>Flavobacterium</taxon>
    </lineage>
</organism>
<dbReference type="Proteomes" id="UP000216605">
    <property type="component" value="Unassembled WGS sequence"/>
</dbReference>
<accession>A0A255Z9U6</accession>
<proteinExistence type="predicted"/>
<dbReference type="EMBL" id="NOXV01000227">
    <property type="protein sequence ID" value="OYQ38248.1"/>
    <property type="molecule type" value="Genomic_DNA"/>
</dbReference>
<sequence>MTKIFYGLLFGLLLVISGCSYNDPNNGQYDDNPSTGWVDFNDFDSQNEVFLTSRTGLIGCGDASIIEVPLILRSSTSPEIINAPVNRNGVGVKFTITDVIGNAVSQGVTATASVPAGSRTGKLVVDYPDNLSSSLEFLITLTSTDNPVVSVGAPDNADPVQYRIKINVGDRDRLTGSYDVLEDDLYEYSSEVTRGPAANELIITNLYDADPNSQTRVIVNGDGTISYPAFTDNFLYTLAGLGPIYLEGLTGSTYNACEGTITLRFRLRFGNGLNSATAPITTVLTRL</sequence>
<reference evidence="1 2" key="1">
    <citation type="submission" date="2017-07" db="EMBL/GenBank/DDBJ databases">
        <title>Flavobacterium cyanobacteriorum sp. nov., isolated from cyanobacterial aggregates in a eutrophic lake.</title>
        <authorList>
            <person name="Cai H."/>
        </authorList>
    </citation>
    <scope>NUCLEOTIDE SEQUENCE [LARGE SCALE GENOMIC DNA]</scope>
    <source>
        <strain evidence="1 2">TH021</strain>
    </source>
</reference>
<evidence type="ECO:0008006" key="3">
    <source>
        <dbReference type="Google" id="ProtNLM"/>
    </source>
</evidence>
<name>A0A255Z9U6_9FLAO</name>